<proteinExistence type="predicted"/>
<evidence type="ECO:0000256" key="1">
    <source>
        <dbReference type="SAM" id="Phobius"/>
    </source>
</evidence>
<accession>A0A1X7JGL9</accession>
<feature type="transmembrane region" description="Helical" evidence="1">
    <location>
        <begin position="73"/>
        <end position="93"/>
    </location>
</feature>
<keyword evidence="1" id="KW-1133">Transmembrane helix</keyword>
<dbReference type="AlphaFoldDB" id="A0A1X7JGL9"/>
<organism evidence="2 3">
    <name type="scientific">Agreia pratensis</name>
    <dbReference type="NCBI Taxonomy" id="150121"/>
    <lineage>
        <taxon>Bacteria</taxon>
        <taxon>Bacillati</taxon>
        <taxon>Actinomycetota</taxon>
        <taxon>Actinomycetes</taxon>
        <taxon>Micrococcales</taxon>
        <taxon>Microbacteriaceae</taxon>
        <taxon>Agreia</taxon>
    </lineage>
</organism>
<keyword evidence="1" id="KW-0812">Transmembrane</keyword>
<dbReference type="Proteomes" id="UP000193244">
    <property type="component" value="Unassembled WGS sequence"/>
</dbReference>
<feature type="transmembrane region" description="Helical" evidence="1">
    <location>
        <begin position="105"/>
        <end position="126"/>
    </location>
</feature>
<protein>
    <recommendedName>
        <fullName evidence="4">EXPERA domain-containing protein</fullName>
    </recommendedName>
</protein>
<keyword evidence="3" id="KW-1185">Reference proteome</keyword>
<feature type="transmembrane region" description="Helical" evidence="1">
    <location>
        <begin position="132"/>
        <end position="155"/>
    </location>
</feature>
<dbReference type="EMBL" id="FXAY01000002">
    <property type="protein sequence ID" value="SMG26884.1"/>
    <property type="molecule type" value="Genomic_DNA"/>
</dbReference>
<sequence length="168" mass="18815">MATLTRVRIWLVLFIVCLIASGVTAFPLETELRLASSVLHADWSPVPQLLPDFVTWVDRVRDALIDTNNRYPFIAYASDWLAFAHLVIAVAFWGPLRDPVRNIWVVQFGMIACVGIIPLALIAGSIRGIPLGWQLIDMSFGVIGIIPLIIVYRLIRRLEREQATPTPA</sequence>
<dbReference type="OrthoDB" id="190649at2"/>
<evidence type="ECO:0000313" key="2">
    <source>
        <dbReference type="EMBL" id="SMG26884.1"/>
    </source>
</evidence>
<reference evidence="3" key="1">
    <citation type="submission" date="2017-04" db="EMBL/GenBank/DDBJ databases">
        <authorList>
            <person name="Varghese N."/>
            <person name="Submissions S."/>
        </authorList>
    </citation>
    <scope>NUCLEOTIDE SEQUENCE [LARGE SCALE GENOMIC DNA]</scope>
    <source>
        <strain evidence="3">VKM Ac-2510</strain>
    </source>
</reference>
<evidence type="ECO:0008006" key="4">
    <source>
        <dbReference type="Google" id="ProtNLM"/>
    </source>
</evidence>
<gene>
    <name evidence="2" type="ORF">SAMN06296010_1374</name>
</gene>
<dbReference type="RefSeq" id="WP_085484334.1">
    <property type="nucleotide sequence ID" value="NZ_FXAY01000002.1"/>
</dbReference>
<evidence type="ECO:0000313" key="3">
    <source>
        <dbReference type="Proteomes" id="UP000193244"/>
    </source>
</evidence>
<keyword evidence="1" id="KW-0472">Membrane</keyword>
<name>A0A1X7JGL9_9MICO</name>